<evidence type="ECO:0000313" key="3">
    <source>
        <dbReference type="Proteomes" id="UP000015104"/>
    </source>
</evidence>
<sequence>MYSLTIIGLALFCTVNGQYFNPSGYNVGSSSDFMGRNLINLDDSDDIFRQRKFGEPADFAHSHDNFDREKTSDEIISARINPLAAIINPGLRRGLTGLQHVEARYHKKPAPQRELLRPLLLLTNPSKK</sequence>
<accession>T1KFV7</accession>
<dbReference type="EMBL" id="CAEY01000039">
    <property type="status" value="NOT_ANNOTATED_CDS"/>
    <property type="molecule type" value="Genomic_DNA"/>
</dbReference>
<dbReference type="AlphaFoldDB" id="T1KFV7"/>
<feature type="chain" id="PRO_5004591465" evidence="1">
    <location>
        <begin position="18"/>
        <end position="128"/>
    </location>
</feature>
<reference evidence="2" key="2">
    <citation type="submission" date="2015-06" db="UniProtKB">
        <authorList>
            <consortium name="EnsemblMetazoa"/>
        </authorList>
    </citation>
    <scope>IDENTIFICATION</scope>
</reference>
<keyword evidence="1" id="KW-0732">Signal</keyword>
<evidence type="ECO:0000256" key="1">
    <source>
        <dbReference type="SAM" id="SignalP"/>
    </source>
</evidence>
<evidence type="ECO:0000313" key="2">
    <source>
        <dbReference type="EnsemblMetazoa" id="tetur10g04520.1"/>
    </source>
</evidence>
<name>T1KFV7_TETUR</name>
<dbReference type="EnsemblMetazoa" id="tetur10g04520.1">
    <property type="protein sequence ID" value="tetur10g04520.1"/>
    <property type="gene ID" value="tetur10g04520"/>
</dbReference>
<dbReference type="Proteomes" id="UP000015104">
    <property type="component" value="Unassembled WGS sequence"/>
</dbReference>
<feature type="signal peptide" evidence="1">
    <location>
        <begin position="1"/>
        <end position="17"/>
    </location>
</feature>
<keyword evidence="3" id="KW-1185">Reference proteome</keyword>
<proteinExistence type="predicted"/>
<reference evidence="3" key="1">
    <citation type="submission" date="2011-08" db="EMBL/GenBank/DDBJ databases">
        <authorList>
            <person name="Rombauts S."/>
        </authorList>
    </citation>
    <scope>NUCLEOTIDE SEQUENCE</scope>
    <source>
        <strain evidence="3">London</strain>
    </source>
</reference>
<protein>
    <submittedName>
        <fullName evidence="2">Uncharacterized protein</fullName>
    </submittedName>
</protein>
<organism evidence="2 3">
    <name type="scientific">Tetranychus urticae</name>
    <name type="common">Two-spotted spider mite</name>
    <dbReference type="NCBI Taxonomy" id="32264"/>
    <lineage>
        <taxon>Eukaryota</taxon>
        <taxon>Metazoa</taxon>
        <taxon>Ecdysozoa</taxon>
        <taxon>Arthropoda</taxon>
        <taxon>Chelicerata</taxon>
        <taxon>Arachnida</taxon>
        <taxon>Acari</taxon>
        <taxon>Acariformes</taxon>
        <taxon>Trombidiformes</taxon>
        <taxon>Prostigmata</taxon>
        <taxon>Eleutherengona</taxon>
        <taxon>Raphignathae</taxon>
        <taxon>Tetranychoidea</taxon>
        <taxon>Tetranychidae</taxon>
        <taxon>Tetranychus</taxon>
    </lineage>
</organism>
<dbReference type="HOGENOM" id="CLU_1962374_0_0_1"/>